<evidence type="ECO:0000313" key="2">
    <source>
        <dbReference type="EMBL" id="JAE32081.1"/>
    </source>
</evidence>
<protein>
    <submittedName>
        <fullName evidence="2">Uncharacterized protein</fullName>
    </submittedName>
</protein>
<organism evidence="2">
    <name type="scientific">Arundo donax</name>
    <name type="common">Giant reed</name>
    <name type="synonym">Donax arundinaceus</name>
    <dbReference type="NCBI Taxonomy" id="35708"/>
    <lineage>
        <taxon>Eukaryota</taxon>
        <taxon>Viridiplantae</taxon>
        <taxon>Streptophyta</taxon>
        <taxon>Embryophyta</taxon>
        <taxon>Tracheophyta</taxon>
        <taxon>Spermatophyta</taxon>
        <taxon>Magnoliopsida</taxon>
        <taxon>Liliopsida</taxon>
        <taxon>Poales</taxon>
        <taxon>Poaceae</taxon>
        <taxon>PACMAD clade</taxon>
        <taxon>Arundinoideae</taxon>
        <taxon>Arundineae</taxon>
        <taxon>Arundo</taxon>
    </lineage>
</organism>
<dbReference type="EMBL" id="GBRH01165815">
    <property type="protein sequence ID" value="JAE32081.1"/>
    <property type="molecule type" value="Transcribed_RNA"/>
</dbReference>
<name>A0A0A9HB68_ARUDO</name>
<proteinExistence type="predicted"/>
<evidence type="ECO:0000256" key="1">
    <source>
        <dbReference type="SAM" id="MobiDB-lite"/>
    </source>
</evidence>
<accession>A0A0A9HB68</accession>
<reference evidence="2" key="2">
    <citation type="journal article" date="2015" name="Data Brief">
        <title>Shoot transcriptome of the giant reed, Arundo donax.</title>
        <authorList>
            <person name="Barrero R.A."/>
            <person name="Guerrero F.D."/>
            <person name="Moolhuijzen P."/>
            <person name="Goolsby J.A."/>
            <person name="Tidwell J."/>
            <person name="Bellgard S.E."/>
            <person name="Bellgard M.I."/>
        </authorList>
    </citation>
    <scope>NUCLEOTIDE SEQUENCE</scope>
    <source>
        <tissue evidence="2">Shoot tissue taken approximately 20 cm above the soil surface</tissue>
    </source>
</reference>
<feature type="region of interest" description="Disordered" evidence="1">
    <location>
        <begin position="1"/>
        <end position="23"/>
    </location>
</feature>
<sequence>MDEFGSPWPYAPQKDPSAAAAEVAWDGGAVHQPAEGVIDFVMPCSPDVGSEEGRYLEGGPWLHRTVGAAAKAALCSGGAPPPWSRRRSS</sequence>
<reference evidence="2" key="1">
    <citation type="submission" date="2014-09" db="EMBL/GenBank/DDBJ databases">
        <authorList>
            <person name="Magalhaes I.L.F."/>
            <person name="Oliveira U."/>
            <person name="Santos F.R."/>
            <person name="Vidigal T.H.D.A."/>
            <person name="Brescovit A.D."/>
            <person name="Santos A.J."/>
        </authorList>
    </citation>
    <scope>NUCLEOTIDE SEQUENCE</scope>
    <source>
        <tissue evidence="2">Shoot tissue taken approximately 20 cm above the soil surface</tissue>
    </source>
</reference>
<dbReference type="AlphaFoldDB" id="A0A0A9HB68"/>